<dbReference type="Proteomes" id="UP000538075">
    <property type="component" value="Unassembled WGS sequence"/>
</dbReference>
<comment type="caution">
    <text evidence="13">The sequence shown here is derived from an EMBL/GenBank/DDBJ whole genome shotgun (WGS) entry which is preliminary data.</text>
</comment>
<keyword evidence="4" id="KW-1003">Cell membrane</keyword>
<reference evidence="13 14" key="1">
    <citation type="journal article" date="2020" name="J. Appl. Phycol.">
        <title>Morphological changes and genome evolution in Raphidiopsis raciborskii CS-506 after 23 years in culture.</title>
        <authorList>
            <person name="Willis A."/>
            <person name="Bent S.J."/>
            <person name="Jameson I.D."/>
        </authorList>
    </citation>
    <scope>NUCLEOTIDE SEQUENCE [LARGE SCALE GENOMIC DNA]</scope>
    <source>
        <strain evidence="13 14">CS-506_A</strain>
    </source>
</reference>
<keyword evidence="8 11" id="KW-1133">Transmembrane helix</keyword>
<protein>
    <submittedName>
        <fullName evidence="13">Energy transducer TonB</fullName>
    </submittedName>
</protein>
<dbReference type="Pfam" id="PF03544">
    <property type="entry name" value="TonB_C"/>
    <property type="match status" value="1"/>
</dbReference>
<dbReference type="PROSITE" id="PS52015">
    <property type="entry name" value="TONB_CTD"/>
    <property type="match status" value="1"/>
</dbReference>
<dbReference type="EMBL" id="VDFG01000503">
    <property type="protein sequence ID" value="MBA4465590.1"/>
    <property type="molecule type" value="Genomic_DNA"/>
</dbReference>
<dbReference type="NCBIfam" id="TIGR01352">
    <property type="entry name" value="tonB_Cterm"/>
    <property type="match status" value="1"/>
</dbReference>
<dbReference type="GO" id="GO:0005886">
    <property type="term" value="C:plasma membrane"/>
    <property type="evidence" value="ECO:0007669"/>
    <property type="project" value="UniProtKB-SubCell"/>
</dbReference>
<keyword evidence="7" id="KW-0653">Protein transport</keyword>
<dbReference type="InterPro" id="IPR037682">
    <property type="entry name" value="TonB_C"/>
</dbReference>
<sequence length="355" mass="38379">MASSRIVFKQREKEARSLKSFLMYSVMASFVIHIGLIGLVFGELLRKFKQENPQVVELEIIEEPEPIKETVTKPPEMKISPTESKSGSLSSGKITGNKNFKVLMPRATFPRMDNPIPEPKNLNTGDSVVKYPLSSTIPRVTTRRVGSKIAPTTKVRDQIRPNPQLPIPKVIQTETTQPVVTSITNTKLLIAQPTTFTDGNTDNTPISGTHANNIPQTPLVNGVGNGNGVGTGNGVGNGNGIGNGNGVENTRKTEETPTPKASPNTGAILSPVDCIQCPPPKYPEGAKRRVRSGTKITVYLILDADSNGNITSVSVDRPSGDNELDEAAREGVEEWKLKPLEGGRRGVRAKVNFKL</sequence>
<evidence type="ECO:0000256" key="9">
    <source>
        <dbReference type="ARBA" id="ARBA00023136"/>
    </source>
</evidence>
<feature type="region of interest" description="Disordered" evidence="10">
    <location>
        <begin position="72"/>
        <end position="95"/>
    </location>
</feature>
<dbReference type="GO" id="GO:0055085">
    <property type="term" value="P:transmembrane transport"/>
    <property type="evidence" value="ECO:0007669"/>
    <property type="project" value="InterPro"/>
</dbReference>
<feature type="compositionally biased region" description="Gly residues" evidence="10">
    <location>
        <begin position="236"/>
        <end position="245"/>
    </location>
</feature>
<name>A0A838WMY8_9CYAN</name>
<keyword evidence="6 11" id="KW-0812">Transmembrane</keyword>
<evidence type="ECO:0000256" key="3">
    <source>
        <dbReference type="ARBA" id="ARBA00022448"/>
    </source>
</evidence>
<feature type="region of interest" description="Disordered" evidence="10">
    <location>
        <begin position="236"/>
        <end position="267"/>
    </location>
</feature>
<dbReference type="GO" id="GO:0015031">
    <property type="term" value="P:protein transport"/>
    <property type="evidence" value="ECO:0007669"/>
    <property type="project" value="UniProtKB-KW"/>
</dbReference>
<evidence type="ECO:0000256" key="8">
    <source>
        <dbReference type="ARBA" id="ARBA00022989"/>
    </source>
</evidence>
<keyword evidence="5" id="KW-0997">Cell inner membrane</keyword>
<evidence type="ECO:0000256" key="5">
    <source>
        <dbReference type="ARBA" id="ARBA00022519"/>
    </source>
</evidence>
<dbReference type="InterPro" id="IPR051045">
    <property type="entry name" value="TonB-dependent_transducer"/>
</dbReference>
<comment type="subcellular location">
    <subcellularLocation>
        <location evidence="1">Cell inner membrane</location>
        <topology evidence="1">Single-pass membrane protein</topology>
        <orientation evidence="1">Periplasmic side</orientation>
    </subcellularLocation>
</comment>
<evidence type="ECO:0000259" key="12">
    <source>
        <dbReference type="PROSITE" id="PS52015"/>
    </source>
</evidence>
<evidence type="ECO:0000313" key="13">
    <source>
        <dbReference type="EMBL" id="MBA4465590.1"/>
    </source>
</evidence>
<feature type="transmembrane region" description="Helical" evidence="11">
    <location>
        <begin position="21"/>
        <end position="42"/>
    </location>
</feature>
<dbReference type="Gene3D" id="3.30.1150.10">
    <property type="match status" value="1"/>
</dbReference>
<evidence type="ECO:0000313" key="14">
    <source>
        <dbReference type="Proteomes" id="UP000538075"/>
    </source>
</evidence>
<accession>A0A838WMY8</accession>
<evidence type="ECO:0000256" key="2">
    <source>
        <dbReference type="ARBA" id="ARBA00006555"/>
    </source>
</evidence>
<evidence type="ECO:0000256" key="11">
    <source>
        <dbReference type="SAM" id="Phobius"/>
    </source>
</evidence>
<organism evidence="13 14">
    <name type="scientific">Cylindrospermopsis raciborskii CS-506_A</name>
    <dbReference type="NCBI Taxonomy" id="2585140"/>
    <lineage>
        <taxon>Bacteria</taxon>
        <taxon>Bacillati</taxon>
        <taxon>Cyanobacteriota</taxon>
        <taxon>Cyanophyceae</taxon>
        <taxon>Nostocales</taxon>
        <taxon>Aphanizomenonaceae</taxon>
        <taxon>Cylindrospermopsis</taxon>
    </lineage>
</organism>
<comment type="similarity">
    <text evidence="2">Belongs to the TonB family.</text>
</comment>
<proteinExistence type="inferred from homology"/>
<feature type="compositionally biased region" description="Polar residues" evidence="10">
    <location>
        <begin position="81"/>
        <end position="95"/>
    </location>
</feature>
<evidence type="ECO:0000256" key="1">
    <source>
        <dbReference type="ARBA" id="ARBA00004383"/>
    </source>
</evidence>
<dbReference type="PANTHER" id="PTHR33446">
    <property type="entry name" value="PROTEIN TONB-RELATED"/>
    <property type="match status" value="1"/>
</dbReference>
<evidence type="ECO:0000256" key="7">
    <source>
        <dbReference type="ARBA" id="ARBA00022927"/>
    </source>
</evidence>
<evidence type="ECO:0000256" key="10">
    <source>
        <dbReference type="SAM" id="MobiDB-lite"/>
    </source>
</evidence>
<gene>
    <name evidence="13" type="ORF">FHK98_07935</name>
</gene>
<keyword evidence="3" id="KW-0813">Transport</keyword>
<feature type="domain" description="TonB C-terminal" evidence="12">
    <location>
        <begin position="267"/>
        <end position="355"/>
    </location>
</feature>
<keyword evidence="9 11" id="KW-0472">Membrane</keyword>
<evidence type="ECO:0000256" key="6">
    <source>
        <dbReference type="ARBA" id="ARBA00022692"/>
    </source>
</evidence>
<dbReference type="SUPFAM" id="SSF74653">
    <property type="entry name" value="TolA/TonB C-terminal domain"/>
    <property type="match status" value="1"/>
</dbReference>
<dbReference type="InterPro" id="IPR006260">
    <property type="entry name" value="TonB/TolA_C"/>
</dbReference>
<dbReference type="AlphaFoldDB" id="A0A838WMY8"/>
<evidence type="ECO:0000256" key="4">
    <source>
        <dbReference type="ARBA" id="ARBA00022475"/>
    </source>
</evidence>